<name>A0ACC0KSD6_CHOFU</name>
<sequence length="231" mass="24883">MIQFGMIVRNFSSSSALQNTVKNLTVIGGGLMGSGIAQVAASAGQNVTLVDVSSDVLAKAQKSIGNNLGRVAKKAYKDNPAEGEKFVKESLARIKTATDPVEASKTSDLVVEAIVENMDVKHKLFKQLDGAAPDHTIFASNTSSLSINEIASVVKRKDRFGGLHFFNPVPMMRLLEVVRGAETSDQTYQTMMAWGKAVGKTCITCKDTPGFVVNRLLVPYIAEAVRLYERG</sequence>
<evidence type="ECO:0000313" key="1">
    <source>
        <dbReference type="EMBL" id="KAI8439097.1"/>
    </source>
</evidence>
<comment type="caution">
    <text evidence="1">The sequence shown here is derived from an EMBL/GenBank/DDBJ whole genome shotgun (WGS) entry which is preliminary data.</text>
</comment>
<keyword evidence="2" id="KW-1185">Reference proteome</keyword>
<gene>
    <name evidence="1" type="ORF">MSG28_012960</name>
</gene>
<protein>
    <submittedName>
        <fullName evidence="1">Uncharacterized protein</fullName>
    </submittedName>
</protein>
<accession>A0ACC0KSD6</accession>
<evidence type="ECO:0000313" key="2">
    <source>
        <dbReference type="Proteomes" id="UP001064048"/>
    </source>
</evidence>
<proteinExistence type="predicted"/>
<dbReference type="Proteomes" id="UP001064048">
    <property type="component" value="Chromosome 23"/>
</dbReference>
<dbReference type="EMBL" id="CM046123">
    <property type="protein sequence ID" value="KAI8439097.1"/>
    <property type="molecule type" value="Genomic_DNA"/>
</dbReference>
<reference evidence="1 2" key="1">
    <citation type="journal article" date="2022" name="Genome Biol. Evol.">
        <title>The Spruce Budworm Genome: Reconstructing the Evolutionary History of Antifreeze Proteins.</title>
        <authorList>
            <person name="Beliveau C."/>
            <person name="Gagne P."/>
            <person name="Picq S."/>
            <person name="Vernygora O."/>
            <person name="Keeling C.I."/>
            <person name="Pinkney K."/>
            <person name="Doucet D."/>
            <person name="Wen F."/>
            <person name="Johnston J.S."/>
            <person name="Maaroufi H."/>
            <person name="Boyle B."/>
            <person name="Laroche J."/>
            <person name="Dewar K."/>
            <person name="Juretic N."/>
            <person name="Blackburn G."/>
            <person name="Nisole A."/>
            <person name="Brunet B."/>
            <person name="Brandao M."/>
            <person name="Lumley L."/>
            <person name="Duan J."/>
            <person name="Quan G."/>
            <person name="Lucarotti C.J."/>
            <person name="Roe A.D."/>
            <person name="Sperling F.A.H."/>
            <person name="Levesque R.C."/>
            <person name="Cusson M."/>
        </authorList>
    </citation>
    <scope>NUCLEOTIDE SEQUENCE [LARGE SCALE GENOMIC DNA]</scope>
    <source>
        <strain evidence="1">Glfc:IPQL:Cfum</strain>
    </source>
</reference>
<organism evidence="1 2">
    <name type="scientific">Choristoneura fumiferana</name>
    <name type="common">Spruce budworm moth</name>
    <name type="synonym">Archips fumiferana</name>
    <dbReference type="NCBI Taxonomy" id="7141"/>
    <lineage>
        <taxon>Eukaryota</taxon>
        <taxon>Metazoa</taxon>
        <taxon>Ecdysozoa</taxon>
        <taxon>Arthropoda</taxon>
        <taxon>Hexapoda</taxon>
        <taxon>Insecta</taxon>
        <taxon>Pterygota</taxon>
        <taxon>Neoptera</taxon>
        <taxon>Endopterygota</taxon>
        <taxon>Lepidoptera</taxon>
        <taxon>Glossata</taxon>
        <taxon>Ditrysia</taxon>
        <taxon>Tortricoidea</taxon>
        <taxon>Tortricidae</taxon>
        <taxon>Tortricinae</taxon>
        <taxon>Choristoneura</taxon>
    </lineage>
</organism>